<reference evidence="5 6" key="1">
    <citation type="submission" date="2016-10" db="EMBL/GenBank/DDBJ databases">
        <title>Pseudoalteromonas amylolytica sp. nov., isolated from the surface seawater.</title>
        <authorList>
            <person name="Wu Y.-H."/>
            <person name="Cheng H."/>
            <person name="Jin X.-B."/>
            <person name="Wang C.-S."/>
            <person name="Xu X.-W."/>
        </authorList>
    </citation>
    <scope>NUCLEOTIDE SEQUENCE [LARGE SCALE GENOMIC DNA]</scope>
    <source>
        <strain evidence="5 6">JCM 12483</strain>
    </source>
</reference>
<dbReference type="GO" id="GO:0008999">
    <property type="term" value="F:protein-N-terminal-alanine acetyltransferase activity"/>
    <property type="evidence" value="ECO:0007669"/>
    <property type="project" value="TreeGrafter"/>
</dbReference>
<evidence type="ECO:0000256" key="3">
    <source>
        <dbReference type="ARBA" id="ARBA00038502"/>
    </source>
</evidence>
<evidence type="ECO:0000259" key="4">
    <source>
        <dbReference type="Pfam" id="PF13302"/>
    </source>
</evidence>
<dbReference type="PANTHER" id="PTHR43792:SF8">
    <property type="entry name" value="[RIBOSOMAL PROTEIN US5]-ALANINE N-ACETYLTRANSFERASE"/>
    <property type="match status" value="1"/>
</dbReference>
<name>A0A1S1NDK2_9GAMM</name>
<accession>A0A1S1NDK2</accession>
<comment type="similarity">
    <text evidence="3">Belongs to the acetyltransferase family. RimJ subfamily.</text>
</comment>
<dbReference type="SUPFAM" id="SSF55729">
    <property type="entry name" value="Acyl-CoA N-acyltransferases (Nat)"/>
    <property type="match status" value="1"/>
</dbReference>
<evidence type="ECO:0000313" key="5">
    <source>
        <dbReference type="EMBL" id="OHU97625.1"/>
    </source>
</evidence>
<gene>
    <name evidence="5" type="ORF">BIW53_01650</name>
</gene>
<proteinExistence type="inferred from homology"/>
<dbReference type="InterPro" id="IPR051531">
    <property type="entry name" value="N-acetyltransferase"/>
</dbReference>
<dbReference type="STRING" id="327939.BIW53_01650"/>
<dbReference type="InterPro" id="IPR000182">
    <property type="entry name" value="GNAT_dom"/>
</dbReference>
<dbReference type="AlphaFoldDB" id="A0A1S1NDK2"/>
<keyword evidence="1" id="KW-0808">Transferase</keyword>
<dbReference type="EMBL" id="MNAN01000010">
    <property type="protein sequence ID" value="OHU97625.1"/>
    <property type="molecule type" value="Genomic_DNA"/>
</dbReference>
<feature type="domain" description="N-acetyltransferase" evidence="4">
    <location>
        <begin position="46"/>
        <end position="153"/>
    </location>
</feature>
<dbReference type="PANTHER" id="PTHR43792">
    <property type="entry name" value="GNAT FAMILY, PUTATIVE (AFU_ORTHOLOGUE AFUA_3G00765)-RELATED-RELATED"/>
    <property type="match status" value="1"/>
</dbReference>
<dbReference type="OrthoDB" id="9801669at2"/>
<organism evidence="5 6">
    <name type="scientific">Pseudoalteromonas byunsanensis</name>
    <dbReference type="NCBI Taxonomy" id="327939"/>
    <lineage>
        <taxon>Bacteria</taxon>
        <taxon>Pseudomonadati</taxon>
        <taxon>Pseudomonadota</taxon>
        <taxon>Gammaproteobacteria</taxon>
        <taxon>Alteromonadales</taxon>
        <taxon>Pseudoalteromonadaceae</taxon>
        <taxon>Pseudoalteromonas</taxon>
    </lineage>
</organism>
<sequence>MQIDTERLIIKSARTEFAPAITKFYLRNKAFFADSQPLRDAHFFTVDHWVQNLKHLAACFEDDSMYQFYLFEKSNEEHVIGQVGLSGIQRGPFQACFLGYQLDQQKNGCGLMHEALAVIIHWAFAHKNFHRIMANYVPCNARSAAVLKKLGFTIEGVAKDYLFLNGEWQDHVLTSLINDQFKF</sequence>
<comment type="caution">
    <text evidence="5">The sequence shown here is derived from an EMBL/GenBank/DDBJ whole genome shotgun (WGS) entry which is preliminary data.</text>
</comment>
<dbReference type="Gene3D" id="3.40.630.30">
    <property type="match status" value="1"/>
</dbReference>
<protein>
    <recommendedName>
        <fullName evidence="4">N-acetyltransferase domain-containing protein</fullName>
    </recommendedName>
</protein>
<keyword evidence="6" id="KW-1185">Reference proteome</keyword>
<keyword evidence="2" id="KW-0012">Acyltransferase</keyword>
<dbReference type="InterPro" id="IPR016181">
    <property type="entry name" value="Acyl_CoA_acyltransferase"/>
</dbReference>
<evidence type="ECO:0000256" key="1">
    <source>
        <dbReference type="ARBA" id="ARBA00022679"/>
    </source>
</evidence>
<dbReference type="Pfam" id="PF13302">
    <property type="entry name" value="Acetyltransf_3"/>
    <property type="match status" value="1"/>
</dbReference>
<evidence type="ECO:0000256" key="2">
    <source>
        <dbReference type="ARBA" id="ARBA00023315"/>
    </source>
</evidence>
<dbReference type="GO" id="GO:0005737">
    <property type="term" value="C:cytoplasm"/>
    <property type="evidence" value="ECO:0007669"/>
    <property type="project" value="TreeGrafter"/>
</dbReference>
<dbReference type="RefSeq" id="WP_070990024.1">
    <property type="nucleotide sequence ID" value="NZ_CBCSHD010000003.1"/>
</dbReference>
<evidence type="ECO:0000313" key="6">
    <source>
        <dbReference type="Proteomes" id="UP000180253"/>
    </source>
</evidence>
<dbReference type="Proteomes" id="UP000180253">
    <property type="component" value="Unassembled WGS sequence"/>
</dbReference>